<protein>
    <recommendedName>
        <fullName evidence="3">DNA-directed RNA polymerase subunit Rpo11</fullName>
        <ecNumber evidence="3">2.7.7.6</ecNumber>
    </recommendedName>
    <alternativeName>
        <fullName evidence="3">DNA-directed RNA polymerase subunit L</fullName>
    </alternativeName>
</protein>
<organism evidence="5">
    <name type="scientific">Candidatus Heimdallarchaeum endolithica</name>
    <dbReference type="NCBI Taxonomy" id="2876572"/>
    <lineage>
        <taxon>Archaea</taxon>
        <taxon>Promethearchaeati</taxon>
        <taxon>Candidatus Heimdallarchaeota</taxon>
        <taxon>Candidatus Heimdallarchaeia (ex Rinke et al. 2021) (nom. nud.)</taxon>
        <taxon>Candidatus Heimdallarchaeales</taxon>
        <taxon>Candidatus Heimdallarchaeaceae</taxon>
        <taxon>Candidatus Heimdallarchaeum</taxon>
    </lineage>
</organism>
<keyword evidence="3" id="KW-0808">Transferase</keyword>
<dbReference type="GO" id="GO:0046983">
    <property type="term" value="F:protein dimerization activity"/>
    <property type="evidence" value="ECO:0007669"/>
    <property type="project" value="InterPro"/>
</dbReference>
<comment type="subunit">
    <text evidence="3">Part of the RNA polymerase complex.</text>
</comment>
<dbReference type="GO" id="GO:0000428">
    <property type="term" value="C:DNA-directed RNA polymerase complex"/>
    <property type="evidence" value="ECO:0007669"/>
    <property type="project" value="UniProtKB-KW"/>
</dbReference>
<dbReference type="GO" id="GO:0005737">
    <property type="term" value="C:cytoplasm"/>
    <property type="evidence" value="ECO:0007669"/>
    <property type="project" value="UniProtKB-SubCell"/>
</dbReference>
<comment type="function">
    <text evidence="3">DNA-dependent RNA polymerase (RNAP) catalyzes the transcription of DNA into RNA using the four ribonucleoside triphosphates as substrates.</text>
</comment>
<evidence type="ECO:0000256" key="2">
    <source>
        <dbReference type="ARBA" id="ARBA00023163"/>
    </source>
</evidence>
<comment type="subcellular location">
    <subcellularLocation>
        <location evidence="3">Cytoplasm</location>
    </subcellularLocation>
</comment>
<proteinExistence type="inferred from homology"/>
<dbReference type="InterPro" id="IPR022905">
    <property type="entry name" value="Rpo11-like"/>
</dbReference>
<dbReference type="InterPro" id="IPR036603">
    <property type="entry name" value="RBP11-like"/>
</dbReference>
<comment type="catalytic activity">
    <reaction evidence="3">
        <text>RNA(n) + a ribonucleoside 5'-triphosphate = RNA(n+1) + diphosphate</text>
        <dbReference type="Rhea" id="RHEA:21248"/>
        <dbReference type="Rhea" id="RHEA-COMP:14527"/>
        <dbReference type="Rhea" id="RHEA-COMP:17342"/>
        <dbReference type="ChEBI" id="CHEBI:33019"/>
        <dbReference type="ChEBI" id="CHEBI:61557"/>
        <dbReference type="ChEBI" id="CHEBI:140395"/>
        <dbReference type="EC" id="2.7.7.6"/>
    </reaction>
</comment>
<dbReference type="Gene3D" id="3.30.1360.10">
    <property type="entry name" value="RNA polymerase, RBP11-like subunit"/>
    <property type="match status" value="1"/>
</dbReference>
<dbReference type="GO" id="GO:0003899">
    <property type="term" value="F:DNA-directed RNA polymerase activity"/>
    <property type="evidence" value="ECO:0007669"/>
    <property type="project" value="UniProtKB-UniRule"/>
</dbReference>
<dbReference type="EC" id="2.7.7.6" evidence="3"/>
<keyword evidence="2 3" id="KW-0804">Transcription</keyword>
<dbReference type="EMBL" id="CP084167">
    <property type="protein sequence ID" value="UJG42448.1"/>
    <property type="molecule type" value="Genomic_DNA"/>
</dbReference>
<dbReference type="GO" id="GO:0006351">
    <property type="term" value="P:DNA-templated transcription"/>
    <property type="evidence" value="ECO:0007669"/>
    <property type="project" value="UniProtKB-UniRule"/>
</dbReference>
<dbReference type="Proteomes" id="UP001200513">
    <property type="component" value="Chromosome"/>
</dbReference>
<dbReference type="InterPro" id="IPR009025">
    <property type="entry name" value="RBP11-like_dimer"/>
</dbReference>
<keyword evidence="1 3" id="KW-0240">DNA-directed RNA polymerase</keyword>
<keyword evidence="3" id="KW-0548">Nucleotidyltransferase</keyword>
<accession>A0A9Y1FNA3</accession>
<feature type="domain" description="DNA-directed RNA polymerase RBP11-like dimerisation" evidence="4">
    <location>
        <begin position="14"/>
        <end position="87"/>
    </location>
</feature>
<evidence type="ECO:0000259" key="4">
    <source>
        <dbReference type="Pfam" id="PF13656"/>
    </source>
</evidence>
<dbReference type="SUPFAM" id="SSF55257">
    <property type="entry name" value="RBP11-like subunits of RNA polymerase"/>
    <property type="match status" value="1"/>
</dbReference>
<reference evidence="5" key="1">
    <citation type="journal article" date="2022" name="Nat. Microbiol.">
        <title>Unique mobile elements and scalable gene flow at the prokaryote-eukaryote boundary revealed by circularized Asgard archaea genomes.</title>
        <authorList>
            <person name="Wu F."/>
            <person name="Speth D.R."/>
            <person name="Philosof A."/>
            <person name="Cremiere A."/>
            <person name="Narayanan A."/>
            <person name="Barco R.A."/>
            <person name="Connon S.A."/>
            <person name="Amend J.P."/>
            <person name="Antoshechkin I.A."/>
            <person name="Orphan V.J."/>
        </authorList>
    </citation>
    <scope>NUCLEOTIDE SEQUENCE</scope>
    <source>
        <strain evidence="5">PR6</strain>
    </source>
</reference>
<comment type="similarity">
    <text evidence="3">Belongs to the archaeal Rpo11/eukaryotic RPB11/RPC19 RNA polymerase subunit family.</text>
</comment>
<name>A0A9Y1FNA3_9ARCH</name>
<evidence type="ECO:0000256" key="1">
    <source>
        <dbReference type="ARBA" id="ARBA00022478"/>
    </source>
</evidence>
<dbReference type="HAMAP" id="MF_00261">
    <property type="entry name" value="RNApol_arch_Rpo11"/>
    <property type="match status" value="1"/>
</dbReference>
<evidence type="ECO:0000313" key="5">
    <source>
        <dbReference type="EMBL" id="UJG42448.1"/>
    </source>
</evidence>
<dbReference type="Pfam" id="PF13656">
    <property type="entry name" value="RNA_pol_L_2"/>
    <property type="match status" value="1"/>
</dbReference>
<gene>
    <name evidence="3" type="primary">rpo11</name>
    <name evidence="3" type="synonym">rpoL</name>
    <name evidence="5" type="ORF">K9W46_08565</name>
</gene>
<evidence type="ECO:0000256" key="3">
    <source>
        <dbReference type="HAMAP-Rule" id="MF_00261"/>
    </source>
</evidence>
<dbReference type="AlphaFoldDB" id="A0A9Y1FNA3"/>
<dbReference type="CDD" id="cd06927">
    <property type="entry name" value="RNAP_L"/>
    <property type="match status" value="1"/>
</dbReference>
<sequence length="94" mass="11129">MEIKILKKEDGYVKLNIRGTDPHTLFNLLRVQLLSDPEVDFAGYWRNESFYESIIFQVRLKDESKDPIEVIKLALENIRKQTEEFIKVSKEKLS</sequence>
<keyword evidence="3" id="KW-0963">Cytoplasm</keyword>